<dbReference type="Proteomes" id="UP000054560">
    <property type="component" value="Unassembled WGS sequence"/>
</dbReference>
<keyword evidence="2 4" id="KW-0547">Nucleotide-binding</keyword>
<organism evidence="6 7">
    <name type="scientific">Sphaeroforma arctica JP610</name>
    <dbReference type="NCBI Taxonomy" id="667725"/>
    <lineage>
        <taxon>Eukaryota</taxon>
        <taxon>Ichthyosporea</taxon>
        <taxon>Ichthyophonida</taxon>
        <taxon>Sphaeroforma</taxon>
    </lineage>
</organism>
<evidence type="ECO:0000259" key="5">
    <source>
        <dbReference type="PROSITE" id="PS50975"/>
    </source>
</evidence>
<accession>A0A0L0G0R0</accession>
<gene>
    <name evidence="6" type="ORF">SARC_05066</name>
</gene>
<keyword evidence="3 4" id="KW-0067">ATP-binding</keyword>
<evidence type="ECO:0000256" key="4">
    <source>
        <dbReference type="PROSITE-ProRule" id="PRU00409"/>
    </source>
</evidence>
<dbReference type="InterPro" id="IPR052032">
    <property type="entry name" value="ATP-dep_AA_Ligase"/>
</dbReference>
<dbReference type="Gene3D" id="3.30.470.20">
    <property type="entry name" value="ATP-grasp fold, B domain"/>
    <property type="match status" value="1"/>
</dbReference>
<name>A0A0L0G0R0_9EUKA</name>
<dbReference type="RefSeq" id="XP_014156547.1">
    <property type="nucleotide sequence ID" value="XM_014301072.1"/>
</dbReference>
<dbReference type="InterPro" id="IPR011761">
    <property type="entry name" value="ATP-grasp"/>
</dbReference>
<dbReference type="GO" id="GO:0005524">
    <property type="term" value="F:ATP binding"/>
    <property type="evidence" value="ECO:0007669"/>
    <property type="project" value="UniProtKB-UniRule"/>
</dbReference>
<dbReference type="EMBL" id="KQ241906">
    <property type="protein sequence ID" value="KNC82645.1"/>
    <property type="molecule type" value="Genomic_DNA"/>
</dbReference>
<keyword evidence="7" id="KW-1185">Reference proteome</keyword>
<dbReference type="SUPFAM" id="SSF56059">
    <property type="entry name" value="Glutathione synthetase ATP-binding domain-like"/>
    <property type="match status" value="1"/>
</dbReference>
<dbReference type="eggNOG" id="ENOG502RN4Y">
    <property type="taxonomic scope" value="Eukaryota"/>
</dbReference>
<evidence type="ECO:0000256" key="2">
    <source>
        <dbReference type="ARBA" id="ARBA00022741"/>
    </source>
</evidence>
<keyword evidence="1" id="KW-0436">Ligase</keyword>
<dbReference type="GO" id="GO:0016874">
    <property type="term" value="F:ligase activity"/>
    <property type="evidence" value="ECO:0007669"/>
    <property type="project" value="UniProtKB-KW"/>
</dbReference>
<dbReference type="OrthoDB" id="434648at2759"/>
<dbReference type="PROSITE" id="PS50975">
    <property type="entry name" value="ATP_GRASP"/>
    <property type="match status" value="1"/>
</dbReference>
<dbReference type="AlphaFoldDB" id="A0A0L0G0R0"/>
<dbReference type="PANTHER" id="PTHR43585:SF2">
    <property type="entry name" value="ATP-GRASP ENZYME FSQD"/>
    <property type="match status" value="1"/>
</dbReference>
<proteinExistence type="predicted"/>
<dbReference type="GO" id="GO:0046872">
    <property type="term" value="F:metal ion binding"/>
    <property type="evidence" value="ECO:0007669"/>
    <property type="project" value="InterPro"/>
</dbReference>
<feature type="domain" description="ATP-grasp" evidence="5">
    <location>
        <begin position="111"/>
        <end position="322"/>
    </location>
</feature>
<dbReference type="GeneID" id="25905570"/>
<evidence type="ECO:0000313" key="6">
    <source>
        <dbReference type="EMBL" id="KNC82645.1"/>
    </source>
</evidence>
<dbReference type="STRING" id="667725.A0A0L0G0R0"/>
<dbReference type="Pfam" id="PF13535">
    <property type="entry name" value="ATP-grasp_4"/>
    <property type="match status" value="1"/>
</dbReference>
<dbReference type="PANTHER" id="PTHR43585">
    <property type="entry name" value="FUMIPYRROLE BIOSYNTHESIS PROTEIN C"/>
    <property type="match status" value="1"/>
</dbReference>
<reference evidence="6 7" key="1">
    <citation type="submission" date="2011-02" db="EMBL/GenBank/DDBJ databases">
        <title>The Genome Sequence of Sphaeroforma arctica JP610.</title>
        <authorList>
            <consortium name="The Broad Institute Genome Sequencing Platform"/>
            <person name="Russ C."/>
            <person name="Cuomo C."/>
            <person name="Young S.K."/>
            <person name="Zeng Q."/>
            <person name="Gargeya S."/>
            <person name="Alvarado L."/>
            <person name="Berlin A."/>
            <person name="Chapman S.B."/>
            <person name="Chen Z."/>
            <person name="Freedman E."/>
            <person name="Gellesch M."/>
            <person name="Goldberg J."/>
            <person name="Griggs A."/>
            <person name="Gujja S."/>
            <person name="Heilman E."/>
            <person name="Heiman D."/>
            <person name="Howarth C."/>
            <person name="Mehta T."/>
            <person name="Neiman D."/>
            <person name="Pearson M."/>
            <person name="Roberts A."/>
            <person name="Saif S."/>
            <person name="Shea T."/>
            <person name="Shenoy N."/>
            <person name="Sisk P."/>
            <person name="Stolte C."/>
            <person name="Sykes S."/>
            <person name="White J."/>
            <person name="Yandava C."/>
            <person name="Burger G."/>
            <person name="Gray M.W."/>
            <person name="Holland P.W.H."/>
            <person name="King N."/>
            <person name="Lang F.B.F."/>
            <person name="Roger A.J."/>
            <person name="Ruiz-Trillo I."/>
            <person name="Haas B."/>
            <person name="Nusbaum C."/>
            <person name="Birren B."/>
        </authorList>
    </citation>
    <scope>NUCLEOTIDE SEQUENCE [LARGE SCALE GENOMIC DNA]</scope>
    <source>
        <strain evidence="6 7">JP610</strain>
    </source>
</reference>
<evidence type="ECO:0000313" key="7">
    <source>
        <dbReference type="Proteomes" id="UP000054560"/>
    </source>
</evidence>
<evidence type="ECO:0000256" key="1">
    <source>
        <dbReference type="ARBA" id="ARBA00022598"/>
    </source>
</evidence>
<sequence length="481" mass="53174">MVEMMADLRKRGLVIYGVFETPTEEKPECTYLDQLKSGNAVDHVLFAKLNCEEAAANVCEAVKHLDVKFDGVWGGRELIQPVVGAVAEMLDAPGRNPAHSYQMARDKYKTRVALANAGLNTPMAHPIKTVDDVPACVEAVGFPMIVKPTAGAGSEGVYKVFSEEELSNAVTTILEDIKGNPLLSTQGMTDFCPIIAETLLIPIIYNDLIQEFDVDVLMSKGEAVYANVIDNWIPDAPYFQDKGFNFPSLAPKNVQEELIEYSIACVRALGFVNGNFHVESMYTEYGPALLEVNPRVGGGEINAFHERVFGVHPNLNFLLSLLDIPINPPRFDAPAMGRLHHFINAPVTGVLDGLTFLDHFEGHKYVTKIDYIATEGASVRGIDTGVPQWLGGVVFEFPEDQMLTAIEELKEMMKVAEDNTRKLITPISKFPLQRRKSIVLEVEEDLEPAQKRKVRKSITIDDIDLEEILALEASISQATLQ</sequence>
<evidence type="ECO:0000256" key="3">
    <source>
        <dbReference type="ARBA" id="ARBA00022840"/>
    </source>
</evidence>
<protein>
    <recommendedName>
        <fullName evidence="5">ATP-grasp domain-containing protein</fullName>
    </recommendedName>
</protein>